<dbReference type="AlphaFoldDB" id="A0A139MXF5"/>
<dbReference type="GO" id="GO:0004222">
    <property type="term" value="F:metalloendopeptidase activity"/>
    <property type="evidence" value="ECO:0007669"/>
    <property type="project" value="InterPro"/>
</dbReference>
<dbReference type="PANTHER" id="PTHR42837:SF2">
    <property type="entry name" value="MEMBRANE METALLOPROTEASE ARASP2, CHLOROPLASTIC-RELATED"/>
    <property type="match status" value="1"/>
</dbReference>
<keyword evidence="6" id="KW-0378">Hydrolase</keyword>
<evidence type="ECO:0000256" key="6">
    <source>
        <dbReference type="ARBA" id="ARBA00022801"/>
    </source>
</evidence>
<keyword evidence="7" id="KW-0862">Zinc</keyword>
<keyword evidence="10" id="KW-0472">Membrane</keyword>
<evidence type="ECO:0000256" key="9">
    <source>
        <dbReference type="ARBA" id="ARBA00023049"/>
    </source>
</evidence>
<feature type="domain" description="Peptidase M50" evidence="11">
    <location>
        <begin position="39"/>
        <end position="147"/>
    </location>
</feature>
<gene>
    <name evidence="12" type="ORF">SCRDD08_01968</name>
</gene>
<comment type="caution">
    <text evidence="12">The sequence shown here is derived from an EMBL/GenBank/DDBJ whole genome shotgun (WGS) entry which is preliminary data.</text>
</comment>
<protein>
    <submittedName>
        <fullName evidence="12">Membrane-associated zinc metalloprotease</fullName>
    </submittedName>
</protein>
<evidence type="ECO:0000256" key="7">
    <source>
        <dbReference type="ARBA" id="ARBA00022833"/>
    </source>
</evidence>
<dbReference type="PATRIC" id="fig|45634.12.peg.2050"/>
<evidence type="ECO:0000259" key="11">
    <source>
        <dbReference type="Pfam" id="PF02163"/>
    </source>
</evidence>
<dbReference type="Proteomes" id="UP000070377">
    <property type="component" value="Unassembled WGS sequence"/>
</dbReference>
<proteinExistence type="inferred from homology"/>
<evidence type="ECO:0000256" key="2">
    <source>
        <dbReference type="ARBA" id="ARBA00004141"/>
    </source>
</evidence>
<organism evidence="12 13">
    <name type="scientific">Streptococcus cristatus</name>
    <dbReference type="NCBI Taxonomy" id="45634"/>
    <lineage>
        <taxon>Bacteria</taxon>
        <taxon>Bacillati</taxon>
        <taxon>Bacillota</taxon>
        <taxon>Bacilli</taxon>
        <taxon>Lactobacillales</taxon>
        <taxon>Streptococcaceae</taxon>
        <taxon>Streptococcus</taxon>
    </lineage>
</organism>
<evidence type="ECO:0000256" key="4">
    <source>
        <dbReference type="ARBA" id="ARBA00022670"/>
    </source>
</evidence>
<dbReference type="EMBL" id="LQRD01000074">
    <property type="protein sequence ID" value="KXT68430.1"/>
    <property type="molecule type" value="Genomic_DNA"/>
</dbReference>
<dbReference type="GO" id="GO:0016020">
    <property type="term" value="C:membrane"/>
    <property type="evidence" value="ECO:0007669"/>
    <property type="project" value="UniProtKB-SubCell"/>
</dbReference>
<comment type="cofactor">
    <cofactor evidence="1">
        <name>Zn(2+)</name>
        <dbReference type="ChEBI" id="CHEBI:29105"/>
    </cofactor>
</comment>
<evidence type="ECO:0000256" key="1">
    <source>
        <dbReference type="ARBA" id="ARBA00001947"/>
    </source>
</evidence>
<dbReference type="GO" id="GO:0006508">
    <property type="term" value="P:proteolysis"/>
    <property type="evidence" value="ECO:0007669"/>
    <property type="project" value="UniProtKB-KW"/>
</dbReference>
<keyword evidence="5" id="KW-0812">Transmembrane</keyword>
<accession>A0A139MXF5</accession>
<evidence type="ECO:0000256" key="5">
    <source>
        <dbReference type="ARBA" id="ARBA00022692"/>
    </source>
</evidence>
<dbReference type="STRING" id="45634.SCRDD08_01968"/>
<dbReference type="InterPro" id="IPR004387">
    <property type="entry name" value="Pept_M50_Zn"/>
</dbReference>
<dbReference type="Pfam" id="PF02163">
    <property type="entry name" value="Peptidase_M50"/>
    <property type="match status" value="1"/>
</dbReference>
<evidence type="ECO:0000256" key="10">
    <source>
        <dbReference type="ARBA" id="ARBA00023136"/>
    </source>
</evidence>
<dbReference type="PANTHER" id="PTHR42837">
    <property type="entry name" value="REGULATOR OF SIGMA-E PROTEASE RSEP"/>
    <property type="match status" value="1"/>
</dbReference>
<name>A0A139MXF5_STRCR</name>
<dbReference type="Gene3D" id="2.30.42.10">
    <property type="match status" value="1"/>
</dbReference>
<keyword evidence="4 12" id="KW-0645">Protease</keyword>
<comment type="similarity">
    <text evidence="3">Belongs to the peptidase M50B family.</text>
</comment>
<evidence type="ECO:0000313" key="13">
    <source>
        <dbReference type="Proteomes" id="UP000070377"/>
    </source>
</evidence>
<evidence type="ECO:0000256" key="8">
    <source>
        <dbReference type="ARBA" id="ARBA00022989"/>
    </source>
</evidence>
<reference evidence="12 13" key="1">
    <citation type="submission" date="2016-01" db="EMBL/GenBank/DDBJ databases">
        <title>Highly variable Streptococcus oralis are common among viridans streptococci isolated from primates.</title>
        <authorList>
            <person name="Denapaite D."/>
            <person name="Rieger M."/>
            <person name="Koendgen S."/>
            <person name="Brueckner R."/>
            <person name="Ochigava I."/>
            <person name="Kappeler P."/>
            <person name="Maetz-Rensing K."/>
            <person name="Leendertz F."/>
            <person name="Hakenbeck R."/>
        </authorList>
    </citation>
    <scope>NUCLEOTIDE SEQUENCE [LARGE SCALE GENOMIC DNA]</scope>
    <source>
        <strain evidence="12 13">DD08</strain>
    </source>
</reference>
<dbReference type="SUPFAM" id="SSF50156">
    <property type="entry name" value="PDZ domain-like"/>
    <property type="match status" value="1"/>
</dbReference>
<dbReference type="InterPro" id="IPR036034">
    <property type="entry name" value="PDZ_sf"/>
</dbReference>
<keyword evidence="9 12" id="KW-0482">Metalloprotease</keyword>
<dbReference type="InterPro" id="IPR008915">
    <property type="entry name" value="Peptidase_M50"/>
</dbReference>
<evidence type="ECO:0000313" key="12">
    <source>
        <dbReference type="EMBL" id="KXT68430.1"/>
    </source>
</evidence>
<sequence>MTSFDFEEKLEITGLVLDESKTYSVDHDATIVEEDGTEVRIAPLDVQYQNATIWGRLITNFAGPMNNFILSILVFMLLAFLQGGVQDEDSNHFQVLEGSAVAKAGVKSNDQILKVNNYEIANWGDLTKAVSEATKDKADAPKLTITYKSGGQTHKVDIEPKKRGGSLSIGRFTCYQDWFLGQGSWRLYCYVDDYRSDFDSLERFDF</sequence>
<evidence type="ECO:0000256" key="3">
    <source>
        <dbReference type="ARBA" id="ARBA00007931"/>
    </source>
</evidence>
<keyword evidence="8" id="KW-1133">Transmembrane helix</keyword>
<comment type="subcellular location">
    <subcellularLocation>
        <location evidence="2">Membrane</location>
        <topology evidence="2">Multi-pass membrane protein</topology>
    </subcellularLocation>
</comment>